<evidence type="ECO:0000313" key="9">
    <source>
        <dbReference type="EMBL" id="MDB2293247.1"/>
    </source>
</evidence>
<keyword evidence="2" id="KW-1003">Cell membrane</keyword>
<feature type="transmembrane region" description="Helical" evidence="8">
    <location>
        <begin position="23"/>
        <end position="43"/>
    </location>
</feature>
<comment type="subcellular location">
    <subcellularLocation>
        <location evidence="1">Cell membrane</location>
        <topology evidence="1">Multi-pass membrane protein</topology>
    </subcellularLocation>
</comment>
<comment type="caution">
    <text evidence="9">The sequence shown here is derived from an EMBL/GenBank/DDBJ whole genome shotgun (WGS) entry which is preliminary data.</text>
</comment>
<protein>
    <submittedName>
        <fullName evidence="9">Polysaccharide biosynthesis C-terminal domain-containing protein</fullName>
    </submittedName>
</protein>
<evidence type="ECO:0000256" key="1">
    <source>
        <dbReference type="ARBA" id="ARBA00004651"/>
    </source>
</evidence>
<feature type="non-terminal residue" evidence="9">
    <location>
        <position position="1"/>
    </location>
</feature>
<feature type="transmembrane region" description="Helical" evidence="8">
    <location>
        <begin position="169"/>
        <end position="194"/>
    </location>
</feature>
<feature type="transmembrane region" description="Helical" evidence="8">
    <location>
        <begin position="86"/>
        <end position="104"/>
    </location>
</feature>
<evidence type="ECO:0000256" key="3">
    <source>
        <dbReference type="ARBA" id="ARBA00022692"/>
    </source>
</evidence>
<keyword evidence="7 8" id="KW-0472">Membrane</keyword>
<evidence type="ECO:0000256" key="2">
    <source>
        <dbReference type="ARBA" id="ARBA00022475"/>
    </source>
</evidence>
<sequence>SRKAKGDPATAAQIYEKALSNGLLIYIPAAAGLSLVADPLIQILFGEQYLGAVPVLQVLSIFVILQSIKLLTDNGLDFLGHAQGRAIIKGITAVLNVCLNLILIPRIGVVGAASATVLTDTIYTISIMYVMSTEMDFYSDELLRKIVLIILITIIMSSVVYFLRSFIEGIISLMVVVFIGITVWFILSLVADLLDRNQISLG</sequence>
<keyword evidence="3 8" id="KW-0812">Transmembrane</keyword>
<dbReference type="EMBL" id="JAQLUK010000015">
    <property type="protein sequence ID" value="MDB2293247.1"/>
    <property type="molecule type" value="Genomic_DNA"/>
</dbReference>
<accession>A0ABT4Z5J1</accession>
<dbReference type="Pfam" id="PF03023">
    <property type="entry name" value="MurJ"/>
    <property type="match status" value="1"/>
</dbReference>
<dbReference type="InterPro" id="IPR004268">
    <property type="entry name" value="MurJ"/>
</dbReference>
<name>A0ABT4Z5J1_HALEZ</name>
<evidence type="ECO:0000256" key="6">
    <source>
        <dbReference type="ARBA" id="ARBA00022989"/>
    </source>
</evidence>
<keyword evidence="5" id="KW-0573">Peptidoglycan synthesis</keyword>
<proteinExistence type="predicted"/>
<reference evidence="9 10" key="1">
    <citation type="submission" date="2023-01" db="EMBL/GenBank/DDBJ databases">
        <title>Halorubrum ezzemoulense from Santa Pola, Spain.</title>
        <authorList>
            <person name="Feng Y."/>
            <person name="Louyakis A.S."/>
            <person name="Gogarten J.P."/>
        </authorList>
    </citation>
    <scope>NUCLEOTIDE SEQUENCE [LARGE SCALE GENOMIC DNA]</scope>
    <source>
        <strain evidence="9 10">AMM015</strain>
    </source>
</reference>
<evidence type="ECO:0000313" key="10">
    <source>
        <dbReference type="Proteomes" id="UP001210528"/>
    </source>
</evidence>
<organism evidence="9 10">
    <name type="scientific">Halorubrum ezzemoulense</name>
    <name type="common">Halorubrum chaoviator</name>
    <dbReference type="NCBI Taxonomy" id="337243"/>
    <lineage>
        <taxon>Archaea</taxon>
        <taxon>Methanobacteriati</taxon>
        <taxon>Methanobacteriota</taxon>
        <taxon>Stenosarchaea group</taxon>
        <taxon>Halobacteria</taxon>
        <taxon>Halobacteriales</taxon>
        <taxon>Haloferacaceae</taxon>
        <taxon>Halorubrum</taxon>
    </lineage>
</organism>
<keyword evidence="6 8" id="KW-1133">Transmembrane helix</keyword>
<feature type="transmembrane region" description="Helical" evidence="8">
    <location>
        <begin position="110"/>
        <end position="130"/>
    </location>
</feature>
<evidence type="ECO:0000256" key="5">
    <source>
        <dbReference type="ARBA" id="ARBA00022984"/>
    </source>
</evidence>
<dbReference type="PANTHER" id="PTHR30250:SF11">
    <property type="entry name" value="O-ANTIGEN TRANSPORTER-RELATED"/>
    <property type="match status" value="1"/>
</dbReference>
<gene>
    <name evidence="9" type="ORF">PM085_13285</name>
</gene>
<dbReference type="InterPro" id="IPR050833">
    <property type="entry name" value="Poly_Biosynth_Transport"/>
</dbReference>
<dbReference type="Proteomes" id="UP001210528">
    <property type="component" value="Unassembled WGS sequence"/>
</dbReference>
<evidence type="ECO:0000256" key="7">
    <source>
        <dbReference type="ARBA" id="ARBA00023136"/>
    </source>
</evidence>
<dbReference type="PANTHER" id="PTHR30250">
    <property type="entry name" value="PST FAMILY PREDICTED COLANIC ACID TRANSPORTER"/>
    <property type="match status" value="1"/>
</dbReference>
<keyword evidence="10" id="KW-1185">Reference proteome</keyword>
<evidence type="ECO:0000256" key="8">
    <source>
        <dbReference type="SAM" id="Phobius"/>
    </source>
</evidence>
<feature type="transmembrane region" description="Helical" evidence="8">
    <location>
        <begin position="142"/>
        <end position="163"/>
    </location>
</feature>
<evidence type="ECO:0000256" key="4">
    <source>
        <dbReference type="ARBA" id="ARBA00022960"/>
    </source>
</evidence>
<keyword evidence="4" id="KW-0133">Cell shape</keyword>
<dbReference type="RefSeq" id="WP_271970382.1">
    <property type="nucleotide sequence ID" value="NZ_JAQLUK010000015.1"/>
</dbReference>